<comment type="caution">
    <text evidence="1">The sequence shown here is derived from an EMBL/GenBank/DDBJ whole genome shotgun (WGS) entry which is preliminary data.</text>
</comment>
<gene>
    <name evidence="1" type="ORF">EVA_07995</name>
</gene>
<dbReference type="AlphaFoldDB" id="J9CUK1"/>
<sequence>MFHESICIASICRTKILECFGKNESAGELMAEKWDPTKTATPSEEEIAVGQGERVASLFSLVYI</sequence>
<dbReference type="EMBL" id="AMCI01001990">
    <property type="protein sequence ID" value="EJX03911.1"/>
    <property type="molecule type" value="Genomic_DNA"/>
</dbReference>
<name>J9CUK1_9ZZZZ</name>
<organism evidence="1">
    <name type="scientific">gut metagenome</name>
    <dbReference type="NCBI Taxonomy" id="749906"/>
    <lineage>
        <taxon>unclassified sequences</taxon>
        <taxon>metagenomes</taxon>
        <taxon>organismal metagenomes</taxon>
    </lineage>
</organism>
<evidence type="ECO:0000313" key="1">
    <source>
        <dbReference type="EMBL" id="EJX03911.1"/>
    </source>
</evidence>
<reference evidence="1" key="1">
    <citation type="journal article" date="2012" name="PLoS ONE">
        <title>Gene sets for utilization of primary and secondary nutrition supplies in the distal gut of endangered iberian lynx.</title>
        <authorList>
            <person name="Alcaide M."/>
            <person name="Messina E."/>
            <person name="Richter M."/>
            <person name="Bargiela R."/>
            <person name="Peplies J."/>
            <person name="Huws S.A."/>
            <person name="Newbold C.J."/>
            <person name="Golyshin P.N."/>
            <person name="Simon M.A."/>
            <person name="Lopez G."/>
            <person name="Yakimov M.M."/>
            <person name="Ferrer M."/>
        </authorList>
    </citation>
    <scope>NUCLEOTIDE SEQUENCE</scope>
</reference>
<proteinExistence type="predicted"/>
<accession>J9CUK1</accession>
<protein>
    <submittedName>
        <fullName evidence="1">Uncharacterized protein</fullName>
    </submittedName>
</protein>